<dbReference type="EMBL" id="MN478375">
    <property type="protein sequence ID" value="QGH45056.1"/>
    <property type="molecule type" value="Genomic_DNA"/>
</dbReference>
<proteinExistence type="predicted"/>
<evidence type="ECO:0000313" key="1">
    <source>
        <dbReference type="EMBL" id="QGH45056.1"/>
    </source>
</evidence>
<protein>
    <submittedName>
        <fullName evidence="1">Uncharacterized protein</fullName>
    </submittedName>
</protein>
<dbReference type="Proteomes" id="UP000395019">
    <property type="component" value="Segment"/>
</dbReference>
<keyword evidence="2" id="KW-1185">Reference proteome</keyword>
<sequence>MSKSKTALLVKSYHNSVAFGGRDHEESLHDAINGAFHDWPEEARAELFTRIAEAWEGFRGKLVSREFWIGEIVRKLNSERTAANVKALREKNNG</sequence>
<reference evidence="1 2" key="1">
    <citation type="submission" date="2019-09" db="EMBL/GenBank/DDBJ databases">
        <title>Phages that infect the bacterial plant pathogen.</title>
        <authorList>
            <person name="Lightbourn L."/>
            <person name="Amarillas L."/>
            <person name="Estrada M."/>
            <person name="Leon R."/>
            <person name="Leon J."/>
        </authorList>
    </citation>
    <scope>NUCLEOTIDE SEQUENCE [LARGE SCALE GENOMIC DNA]</scope>
</reference>
<name>A0A5Q2U8F0_9CAUD</name>
<evidence type="ECO:0000313" key="2">
    <source>
        <dbReference type="Proteomes" id="UP000395019"/>
    </source>
</evidence>
<organism evidence="1 2">
    <name type="scientific">Bacteriophage Titan-X</name>
    <dbReference type="NCBI Taxonomy" id="2662140"/>
    <lineage>
        <taxon>Viruses</taxon>
        <taxon>Duplodnaviria</taxon>
        <taxon>Heunggongvirae</taxon>
        <taxon>Uroviricota</taxon>
        <taxon>Caudoviricetes</taxon>
        <taxon>Autographivirales</taxon>
        <taxon>Autonotataviridae</taxon>
        <taxon>Gujervirinae</taxon>
        <taxon>Pradovirus</taxon>
        <taxon>Pradovirus titanX</taxon>
    </lineage>
</organism>
<accession>A0A5Q2U8F0</accession>